<dbReference type="NCBIfam" id="TIGR01456">
    <property type="entry name" value="CECR5"/>
    <property type="match status" value="1"/>
</dbReference>
<dbReference type="PANTHER" id="PTHR14269">
    <property type="entry name" value="CDP-DIACYLGLYCEROL--GLYCEROL-3-PHOSPHATE 3-PHOSPHATIDYLTRANSFERASE-RELATED"/>
    <property type="match status" value="1"/>
</dbReference>
<dbReference type="OrthoDB" id="10251048at2759"/>
<dbReference type="FunFam" id="3.40.50.1000:FF:000081">
    <property type="entry name" value="Haloacid dehalogenase like hydrolase domain containing 5"/>
    <property type="match status" value="1"/>
</dbReference>
<gene>
    <name evidence="3" type="ORF">BpHYR1_040178</name>
</gene>
<keyword evidence="1" id="KW-0732">Signal</keyword>
<dbReference type="InterPro" id="IPR036412">
    <property type="entry name" value="HAD-like_sf"/>
</dbReference>
<dbReference type="AlphaFoldDB" id="A0A3M7QJ08"/>
<comment type="caution">
    <text evidence="3">The sequence shown here is derived from an EMBL/GenBank/DDBJ whole genome shotgun (WGS) entry which is preliminary data.</text>
</comment>
<evidence type="ECO:0000256" key="2">
    <source>
        <dbReference type="ARBA" id="ARBA00069384"/>
    </source>
</evidence>
<protein>
    <recommendedName>
        <fullName evidence="2">Haloacid dehalogenase-like hydrolase domain-containing 5</fullName>
    </recommendedName>
</protein>
<dbReference type="InterPro" id="IPR023214">
    <property type="entry name" value="HAD_sf"/>
</dbReference>
<dbReference type="PANTHER" id="PTHR14269:SF4">
    <property type="entry name" value="CAT EYE SYNDROME CRITICAL REGION PROTEIN 5"/>
    <property type="match status" value="1"/>
</dbReference>
<dbReference type="SUPFAM" id="SSF56784">
    <property type="entry name" value="HAD-like"/>
    <property type="match status" value="1"/>
</dbReference>
<dbReference type="Gene3D" id="3.40.50.1000">
    <property type="entry name" value="HAD superfamily/HAD-like"/>
    <property type="match status" value="2"/>
</dbReference>
<sequence>MIASFRLLCAKSGLNSTVCFKSGTENDGHLLKFLLNRSLNNTKIAPSTSRLKSRLIQADKCEFGLVFDIDGVLIRGKTILPRTKECIKLLTDKSGNFSIPTIFLTNAGNELKSSKAAKLSNLLGVKISPDQVVMSHSPLKLLKNFHNKRCLISGQGPVVDIAKNLGFTSVITIDELRQYYPHLDVVDHKRRNFAPCVLGRYFPPIEAVVLFGESVRWETSLQLIVDVLMSNGRLDEKTTKFPDVNLPILACNADMVWMAEASMPRFGHGAFLHCLEQIYGKLSGKELKYSAIVGKPSEISYYYAENVLNEHAASIGYPNPIKRMYAIGDNLDTDIYGANIYNQILNNNNRSRERRALMNLGERADFEGEDETDFVSQAESIRSILVRTGVFQGDIDKHCVDMNLAHKDMVIDPSLIRPHIISDNCLEAVKTVFEIENFKSKAQ</sequence>
<dbReference type="STRING" id="10195.A0A3M7QJ08"/>
<dbReference type="EMBL" id="REGN01006081">
    <property type="protein sequence ID" value="RNA10955.1"/>
    <property type="molecule type" value="Genomic_DNA"/>
</dbReference>
<dbReference type="GO" id="GO:0005739">
    <property type="term" value="C:mitochondrion"/>
    <property type="evidence" value="ECO:0007669"/>
    <property type="project" value="TreeGrafter"/>
</dbReference>
<name>A0A3M7QJ08_BRAPC</name>
<dbReference type="NCBIfam" id="TIGR01460">
    <property type="entry name" value="HAD-SF-IIA"/>
    <property type="match status" value="1"/>
</dbReference>
<evidence type="ECO:0000313" key="4">
    <source>
        <dbReference type="Proteomes" id="UP000276133"/>
    </source>
</evidence>
<keyword evidence="4" id="KW-1185">Reference proteome</keyword>
<dbReference type="Proteomes" id="UP000276133">
    <property type="component" value="Unassembled WGS sequence"/>
</dbReference>
<proteinExistence type="predicted"/>
<evidence type="ECO:0000256" key="1">
    <source>
        <dbReference type="ARBA" id="ARBA00022729"/>
    </source>
</evidence>
<evidence type="ECO:0000313" key="3">
    <source>
        <dbReference type="EMBL" id="RNA10955.1"/>
    </source>
</evidence>
<reference evidence="3 4" key="1">
    <citation type="journal article" date="2018" name="Sci. Rep.">
        <title>Genomic signatures of local adaptation to the degree of environmental predictability in rotifers.</title>
        <authorList>
            <person name="Franch-Gras L."/>
            <person name="Hahn C."/>
            <person name="Garcia-Roger E.M."/>
            <person name="Carmona M.J."/>
            <person name="Serra M."/>
            <person name="Gomez A."/>
        </authorList>
    </citation>
    <scope>NUCLEOTIDE SEQUENCE [LARGE SCALE GENOMIC DNA]</scope>
    <source>
        <strain evidence="3">HYR1</strain>
    </source>
</reference>
<dbReference type="GO" id="GO:0046474">
    <property type="term" value="P:glycerophospholipid biosynthetic process"/>
    <property type="evidence" value="ECO:0007669"/>
    <property type="project" value="TreeGrafter"/>
</dbReference>
<accession>A0A3M7QJ08</accession>
<dbReference type="Pfam" id="PF13242">
    <property type="entry name" value="Hydrolase_like"/>
    <property type="match status" value="1"/>
</dbReference>
<organism evidence="3 4">
    <name type="scientific">Brachionus plicatilis</name>
    <name type="common">Marine rotifer</name>
    <name type="synonym">Brachionus muelleri</name>
    <dbReference type="NCBI Taxonomy" id="10195"/>
    <lineage>
        <taxon>Eukaryota</taxon>
        <taxon>Metazoa</taxon>
        <taxon>Spiralia</taxon>
        <taxon>Gnathifera</taxon>
        <taxon>Rotifera</taxon>
        <taxon>Eurotatoria</taxon>
        <taxon>Monogononta</taxon>
        <taxon>Pseudotrocha</taxon>
        <taxon>Ploima</taxon>
        <taxon>Brachionidae</taxon>
        <taxon>Brachionus</taxon>
    </lineage>
</organism>
<dbReference type="InterPro" id="IPR006353">
    <property type="entry name" value="HAD-SF_hydro_IIA_CECR5"/>
</dbReference>
<dbReference type="InterPro" id="IPR050324">
    <property type="entry name" value="CDP-alcohol_PTase-I"/>
</dbReference>
<dbReference type="InterPro" id="IPR006357">
    <property type="entry name" value="HAD-SF_hydro_IIA"/>
</dbReference>
<dbReference type="Pfam" id="PF13344">
    <property type="entry name" value="Hydrolase_6"/>
    <property type="match status" value="1"/>
</dbReference>